<feature type="transmembrane region" description="Helical" evidence="6">
    <location>
        <begin position="290"/>
        <end position="312"/>
    </location>
</feature>
<reference evidence="7 8" key="1">
    <citation type="submission" date="2024-09" db="EMBL/GenBank/DDBJ databases">
        <authorList>
            <person name="Sun Q."/>
            <person name="Mori K."/>
        </authorList>
    </citation>
    <scope>NUCLEOTIDE SEQUENCE [LARGE SCALE GENOMIC DNA]</scope>
    <source>
        <strain evidence="7 8">JCM 3307</strain>
    </source>
</reference>
<evidence type="ECO:0000256" key="2">
    <source>
        <dbReference type="ARBA" id="ARBA00022475"/>
    </source>
</evidence>
<proteinExistence type="predicted"/>
<keyword evidence="2" id="KW-1003">Cell membrane</keyword>
<dbReference type="PANTHER" id="PTHR30482">
    <property type="entry name" value="HIGH-AFFINITY BRANCHED-CHAIN AMINO ACID TRANSPORT SYSTEM PERMEASE"/>
    <property type="match status" value="1"/>
</dbReference>
<keyword evidence="3 6" id="KW-0812">Transmembrane</keyword>
<sequence length="336" mass="33000">MNAPAATAHSTDRPRAGAGRVGRARVGALSLVVAAAVGLPWVADAYTVALASTAVVFAVLALSTQLLVGVAGLPAFGQAAYLGIGAYTAALLARAGVGDALVQLAAATAAGAVAAAVTAPLVLRTRATALLMTTFAVQSLTATGAAQWRSLTGGDDGLHTPPVKLPGVGAVTGAAGVYWYVLAVLLLAGAAVAVLLRSRLGLVLRGCAGHEPRMAALGHPVTAELATGYTSAGALAGGAGALLVAVNRYVSPADMGFDVAALSLLAAAIGAGTMTGAVAGAAVIVATRDLLGGMTSGHGVALLGVLFLAVAYTRPLLRTAGTAATHRPGVLRRWWP</sequence>
<comment type="subcellular location">
    <subcellularLocation>
        <location evidence="1">Cell membrane</location>
        <topology evidence="1">Multi-pass membrane protein</topology>
    </subcellularLocation>
</comment>
<dbReference type="EMBL" id="JBHMCA010000019">
    <property type="protein sequence ID" value="MFB9443106.1"/>
    <property type="molecule type" value="Genomic_DNA"/>
</dbReference>
<organism evidence="7 8">
    <name type="scientific">Dactylosporangium vinaceum</name>
    <dbReference type="NCBI Taxonomy" id="53362"/>
    <lineage>
        <taxon>Bacteria</taxon>
        <taxon>Bacillati</taxon>
        <taxon>Actinomycetota</taxon>
        <taxon>Actinomycetes</taxon>
        <taxon>Micromonosporales</taxon>
        <taxon>Micromonosporaceae</taxon>
        <taxon>Dactylosporangium</taxon>
    </lineage>
</organism>
<evidence type="ECO:0000313" key="8">
    <source>
        <dbReference type="Proteomes" id="UP001589608"/>
    </source>
</evidence>
<name>A0ABV5M2S3_9ACTN</name>
<evidence type="ECO:0000313" key="7">
    <source>
        <dbReference type="EMBL" id="MFB9443106.1"/>
    </source>
</evidence>
<dbReference type="InterPro" id="IPR001851">
    <property type="entry name" value="ABC_transp_permease"/>
</dbReference>
<evidence type="ECO:0000256" key="4">
    <source>
        <dbReference type="ARBA" id="ARBA00022989"/>
    </source>
</evidence>
<evidence type="ECO:0000256" key="6">
    <source>
        <dbReference type="SAM" id="Phobius"/>
    </source>
</evidence>
<feature type="transmembrane region" description="Helical" evidence="6">
    <location>
        <begin position="259"/>
        <end position="284"/>
    </location>
</feature>
<feature type="transmembrane region" description="Helical" evidence="6">
    <location>
        <begin position="103"/>
        <end position="123"/>
    </location>
</feature>
<feature type="transmembrane region" description="Helical" evidence="6">
    <location>
        <begin position="177"/>
        <end position="196"/>
    </location>
</feature>
<dbReference type="PANTHER" id="PTHR30482:SF17">
    <property type="entry name" value="ABC TRANSPORTER ATP-BINDING PROTEIN"/>
    <property type="match status" value="1"/>
</dbReference>
<evidence type="ECO:0000256" key="1">
    <source>
        <dbReference type="ARBA" id="ARBA00004651"/>
    </source>
</evidence>
<comment type="caution">
    <text evidence="7">The sequence shown here is derived from an EMBL/GenBank/DDBJ whole genome shotgun (WGS) entry which is preliminary data.</text>
</comment>
<evidence type="ECO:0000256" key="5">
    <source>
        <dbReference type="ARBA" id="ARBA00023136"/>
    </source>
</evidence>
<keyword evidence="5 6" id="KW-0472">Membrane</keyword>
<feature type="transmembrane region" description="Helical" evidence="6">
    <location>
        <begin position="79"/>
        <end position="97"/>
    </location>
</feature>
<protein>
    <submittedName>
        <fullName evidence="7">Branched-chain amino acid ABC transporter permease</fullName>
    </submittedName>
</protein>
<keyword evidence="4 6" id="KW-1133">Transmembrane helix</keyword>
<evidence type="ECO:0000256" key="3">
    <source>
        <dbReference type="ARBA" id="ARBA00022692"/>
    </source>
</evidence>
<dbReference type="Proteomes" id="UP001589608">
    <property type="component" value="Unassembled WGS sequence"/>
</dbReference>
<keyword evidence="8" id="KW-1185">Reference proteome</keyword>
<dbReference type="Pfam" id="PF02653">
    <property type="entry name" value="BPD_transp_2"/>
    <property type="match status" value="1"/>
</dbReference>
<dbReference type="CDD" id="cd06581">
    <property type="entry name" value="TM_PBP1_LivM_like"/>
    <property type="match status" value="1"/>
</dbReference>
<dbReference type="RefSeq" id="WP_246655875.1">
    <property type="nucleotide sequence ID" value="NZ_CP061913.1"/>
</dbReference>
<dbReference type="InterPro" id="IPR043428">
    <property type="entry name" value="LivM-like"/>
</dbReference>
<feature type="transmembrane region" description="Helical" evidence="6">
    <location>
        <begin position="49"/>
        <end position="72"/>
    </location>
</feature>
<feature type="transmembrane region" description="Helical" evidence="6">
    <location>
        <begin position="24"/>
        <end position="43"/>
    </location>
</feature>
<gene>
    <name evidence="7" type="ORF">ACFFTR_08420</name>
</gene>
<accession>A0ABV5M2S3</accession>